<organism evidence="2 3">
    <name type="scientific">Chryseobacterium terrae</name>
    <dbReference type="NCBI Taxonomy" id="3163299"/>
    <lineage>
        <taxon>Bacteria</taxon>
        <taxon>Pseudomonadati</taxon>
        <taxon>Bacteroidota</taxon>
        <taxon>Flavobacteriia</taxon>
        <taxon>Flavobacteriales</taxon>
        <taxon>Weeksellaceae</taxon>
        <taxon>Chryseobacterium group</taxon>
        <taxon>Chryseobacterium</taxon>
    </lineage>
</organism>
<dbReference type="Gene3D" id="3.60.120.10">
    <property type="entry name" value="Anthranilate synthase"/>
    <property type="match status" value="1"/>
</dbReference>
<dbReference type="Proteomes" id="UP001629058">
    <property type="component" value="Unassembled WGS sequence"/>
</dbReference>
<proteinExistence type="predicted"/>
<evidence type="ECO:0000259" key="1">
    <source>
        <dbReference type="Pfam" id="PF00425"/>
    </source>
</evidence>
<accession>A0ABW8Y0U6</accession>
<keyword evidence="3" id="KW-1185">Reference proteome</keyword>
<dbReference type="Pfam" id="PF00425">
    <property type="entry name" value="Chorismate_bind"/>
    <property type="match status" value="1"/>
</dbReference>
<reference evidence="2 3" key="1">
    <citation type="submission" date="2024-06" db="EMBL/GenBank/DDBJ databases">
        <authorList>
            <person name="Kaempfer P."/>
            <person name="Viver T."/>
        </authorList>
    </citation>
    <scope>NUCLEOTIDE SEQUENCE [LARGE SCALE GENOMIC DNA]</scope>
    <source>
        <strain evidence="2 3">ST-37</strain>
    </source>
</reference>
<dbReference type="InterPro" id="IPR015890">
    <property type="entry name" value="Chorismate_C"/>
</dbReference>
<dbReference type="RefSeq" id="WP_408088432.1">
    <property type="nucleotide sequence ID" value="NZ_JBELPY010000002.1"/>
</dbReference>
<dbReference type="PANTHER" id="PTHR42839">
    <property type="entry name" value="ISOCHORISMATE SYNTHASE ENTC"/>
    <property type="match status" value="1"/>
</dbReference>
<evidence type="ECO:0000313" key="2">
    <source>
        <dbReference type="EMBL" id="MFL9833515.1"/>
    </source>
</evidence>
<dbReference type="SUPFAM" id="SSF56322">
    <property type="entry name" value="ADC synthase"/>
    <property type="match status" value="1"/>
</dbReference>
<sequence length="332" mass="38432">MIYFKFPFDEKLYSTDENSSINSISFNSFNNTEKINIAGKVIEKDLSEFENVKISSAILPEDETDFTAETQEEYLQKLEEVIEIIKENNLPKLVLSRRKIYKDFTEIDLKESFNNLCRNYPNAFKYLFFDGKTSWMGAFSEVLGRFNKSTHEFETMSIAGTIPVSEEWTEKEIEEQKPVSSYIRNILEKYSGSNPIQESGTYDHISGNIKHLKTDFKIKINPEDLDSIIQELHPTPAVCGIPKDFCKEKIEKVEKFPRELYAGYIKIETEDYIEYFVNLRCARLYKNSVHLFVGGGITAQSNPEKEWNETELKSEAVLKNLVVSSVRNSNVF</sequence>
<gene>
    <name evidence="2" type="ORF">ABS765_05670</name>
</gene>
<dbReference type="EMBL" id="JBELPY010000002">
    <property type="protein sequence ID" value="MFL9833515.1"/>
    <property type="molecule type" value="Genomic_DNA"/>
</dbReference>
<comment type="caution">
    <text evidence="2">The sequence shown here is derived from an EMBL/GenBank/DDBJ whole genome shotgun (WGS) entry which is preliminary data.</text>
</comment>
<dbReference type="InterPro" id="IPR005801">
    <property type="entry name" value="ADC_synthase"/>
</dbReference>
<protein>
    <submittedName>
        <fullName evidence="2">Chorismate-binding protein</fullName>
    </submittedName>
</protein>
<feature type="domain" description="Chorismate-utilising enzyme C-terminal" evidence="1">
    <location>
        <begin position="71"/>
        <end position="313"/>
    </location>
</feature>
<name>A0ABW8Y0U6_9FLAO</name>
<evidence type="ECO:0000313" key="3">
    <source>
        <dbReference type="Proteomes" id="UP001629058"/>
    </source>
</evidence>
<dbReference type="PANTHER" id="PTHR42839:SF2">
    <property type="entry name" value="ISOCHORISMATE SYNTHASE ENTC"/>
    <property type="match status" value="1"/>
</dbReference>